<evidence type="ECO:0000313" key="2">
    <source>
        <dbReference type="Proteomes" id="UP000008312"/>
    </source>
</evidence>
<dbReference type="Proteomes" id="UP000008312">
    <property type="component" value="Unassembled WGS sequence"/>
</dbReference>
<dbReference type="InParanoid" id="D8M559"/>
<proteinExistence type="predicted"/>
<sequence length="246" mass="28732">MQPVHIMRLIIACSFELEQFIEDSQFLKERSYLISHQINKFASYINQYLSAFDQECYTEFINSSLNYLNVDTVRPIPIDPTTHTLSDFALQYLKPIIPEVDKMEVLSTIHIVTPVQQLLESLWACGSADDSFFALAGEIFALAPDCLKDESKDLTALDEKVLETCSQMDLLLCHLLQRLIDLSGGLVLEDELSIRRKRKAKTRFEDVLKCVPIFYRCKEYLKRNRLAMRFNNYWIIVPYQDIFRRI</sequence>
<reference evidence="1" key="1">
    <citation type="submission" date="2010-02" db="EMBL/GenBank/DDBJ databases">
        <title>Sequencing and annotation of the Blastocystis hominis genome.</title>
        <authorList>
            <person name="Wincker P."/>
        </authorList>
    </citation>
    <scope>NUCLEOTIDE SEQUENCE</scope>
    <source>
        <strain evidence="1">Singapore isolate B</strain>
    </source>
</reference>
<name>D8M559_BLAHO</name>
<organism evidence="1">
    <name type="scientific">Blastocystis hominis</name>
    <dbReference type="NCBI Taxonomy" id="12968"/>
    <lineage>
        <taxon>Eukaryota</taxon>
        <taxon>Sar</taxon>
        <taxon>Stramenopiles</taxon>
        <taxon>Bigyra</taxon>
        <taxon>Opalozoa</taxon>
        <taxon>Opalinata</taxon>
        <taxon>Blastocystidae</taxon>
        <taxon>Blastocystis</taxon>
    </lineage>
</organism>
<dbReference type="EMBL" id="FN668656">
    <property type="protein sequence ID" value="CBK23164.2"/>
    <property type="molecule type" value="Genomic_DNA"/>
</dbReference>
<dbReference type="OrthoDB" id="10546522at2759"/>
<accession>D8M559</accession>
<evidence type="ECO:0000313" key="1">
    <source>
        <dbReference type="EMBL" id="CBK23164.2"/>
    </source>
</evidence>
<gene>
    <name evidence="1" type="ORF">GSBLH_T00003084001</name>
</gene>
<keyword evidence="2" id="KW-1185">Reference proteome</keyword>
<protein>
    <submittedName>
        <fullName evidence="1">Uncharacterized protein</fullName>
    </submittedName>
</protein>
<dbReference type="GeneID" id="24920204"/>
<dbReference type="AlphaFoldDB" id="D8M559"/>
<dbReference type="RefSeq" id="XP_012897212.1">
    <property type="nucleotide sequence ID" value="XM_013041758.1"/>
</dbReference>